<keyword evidence="3" id="KW-0804">Transcription</keyword>
<gene>
    <name evidence="5" type="ORF">ICN82_15445</name>
</gene>
<evidence type="ECO:0000259" key="4">
    <source>
        <dbReference type="PROSITE" id="PS50995"/>
    </source>
</evidence>
<dbReference type="PRINTS" id="PR00598">
    <property type="entry name" value="HTHMARR"/>
</dbReference>
<dbReference type="GO" id="GO:0003677">
    <property type="term" value="F:DNA binding"/>
    <property type="evidence" value="ECO:0007669"/>
    <property type="project" value="UniProtKB-KW"/>
</dbReference>
<evidence type="ECO:0000256" key="3">
    <source>
        <dbReference type="ARBA" id="ARBA00023163"/>
    </source>
</evidence>
<dbReference type="RefSeq" id="WP_193184413.1">
    <property type="nucleotide sequence ID" value="NZ_JACVXA010000051.1"/>
</dbReference>
<dbReference type="SMART" id="SM00347">
    <property type="entry name" value="HTH_MARR"/>
    <property type="match status" value="1"/>
</dbReference>
<dbReference type="InterPro" id="IPR000835">
    <property type="entry name" value="HTH_MarR-typ"/>
</dbReference>
<protein>
    <submittedName>
        <fullName evidence="5">MarR family transcriptional regulator</fullName>
    </submittedName>
</protein>
<keyword evidence="6" id="KW-1185">Reference proteome</keyword>
<evidence type="ECO:0000313" key="6">
    <source>
        <dbReference type="Proteomes" id="UP000609121"/>
    </source>
</evidence>
<dbReference type="AlphaFoldDB" id="A0A8J6ZB99"/>
<sequence length="165" mass="17958">MAQDGDDMAARAGAYDARRHPAQLVRRLHQRGAQLFTQNVQRPGLSVTQFVALVTLLREGPMAQSRLGRATSMDPSTTTLVVRKLARDGLIARLRDPGDRRTTMLSLTEAGRACAEAHVPISLRAGDDLLAPLSGIERVLFLELLRKLLEAEGPDSPDDAPPEDT</sequence>
<dbReference type="GO" id="GO:0003700">
    <property type="term" value="F:DNA-binding transcription factor activity"/>
    <property type="evidence" value="ECO:0007669"/>
    <property type="project" value="InterPro"/>
</dbReference>
<dbReference type="SUPFAM" id="SSF46785">
    <property type="entry name" value="Winged helix' DNA-binding domain"/>
    <property type="match status" value="1"/>
</dbReference>
<keyword evidence="2" id="KW-0238">DNA-binding</keyword>
<dbReference type="PANTHER" id="PTHR42756">
    <property type="entry name" value="TRANSCRIPTIONAL REGULATOR, MARR"/>
    <property type="match status" value="1"/>
</dbReference>
<dbReference type="InterPro" id="IPR036390">
    <property type="entry name" value="WH_DNA-bd_sf"/>
</dbReference>
<reference evidence="5" key="1">
    <citation type="submission" date="2020-09" db="EMBL/GenBank/DDBJ databases">
        <title>A novel bacterium of genus Mangrovicoccus, isolated from South China Sea.</title>
        <authorList>
            <person name="Huang H."/>
            <person name="Mo K."/>
            <person name="Hu Y."/>
        </authorList>
    </citation>
    <scope>NUCLEOTIDE SEQUENCE</scope>
    <source>
        <strain evidence="5">HB182678</strain>
    </source>
</reference>
<proteinExistence type="predicted"/>
<comment type="caution">
    <text evidence="5">The sequence shown here is derived from an EMBL/GenBank/DDBJ whole genome shotgun (WGS) entry which is preliminary data.</text>
</comment>
<name>A0A8J6ZB99_9RHOB</name>
<dbReference type="PANTHER" id="PTHR42756:SF1">
    <property type="entry name" value="TRANSCRIPTIONAL REPRESSOR OF EMRAB OPERON"/>
    <property type="match status" value="1"/>
</dbReference>
<feature type="domain" description="HTH marR-type" evidence="4">
    <location>
        <begin position="21"/>
        <end position="150"/>
    </location>
</feature>
<dbReference type="Proteomes" id="UP000609121">
    <property type="component" value="Unassembled WGS sequence"/>
</dbReference>
<evidence type="ECO:0000313" key="5">
    <source>
        <dbReference type="EMBL" id="MBE3639596.1"/>
    </source>
</evidence>
<accession>A0A8J6ZB99</accession>
<evidence type="ECO:0000256" key="2">
    <source>
        <dbReference type="ARBA" id="ARBA00023125"/>
    </source>
</evidence>
<dbReference type="PROSITE" id="PS50995">
    <property type="entry name" value="HTH_MARR_2"/>
    <property type="match status" value="1"/>
</dbReference>
<evidence type="ECO:0000256" key="1">
    <source>
        <dbReference type="ARBA" id="ARBA00023015"/>
    </source>
</evidence>
<dbReference type="Pfam" id="PF01047">
    <property type="entry name" value="MarR"/>
    <property type="match status" value="1"/>
</dbReference>
<organism evidence="5 6">
    <name type="scientific">Mangrovicoccus algicola</name>
    <dbReference type="NCBI Taxonomy" id="2771008"/>
    <lineage>
        <taxon>Bacteria</taxon>
        <taxon>Pseudomonadati</taxon>
        <taxon>Pseudomonadota</taxon>
        <taxon>Alphaproteobacteria</taxon>
        <taxon>Rhodobacterales</taxon>
        <taxon>Paracoccaceae</taxon>
        <taxon>Mangrovicoccus</taxon>
    </lineage>
</organism>
<dbReference type="Gene3D" id="1.10.10.10">
    <property type="entry name" value="Winged helix-like DNA-binding domain superfamily/Winged helix DNA-binding domain"/>
    <property type="match status" value="1"/>
</dbReference>
<dbReference type="EMBL" id="JACVXA010000051">
    <property type="protein sequence ID" value="MBE3639596.1"/>
    <property type="molecule type" value="Genomic_DNA"/>
</dbReference>
<keyword evidence="1" id="KW-0805">Transcription regulation</keyword>
<dbReference type="InterPro" id="IPR036388">
    <property type="entry name" value="WH-like_DNA-bd_sf"/>
</dbReference>